<proteinExistence type="predicted"/>
<dbReference type="EMBL" id="QFQS01000001">
    <property type="protein sequence ID" value="PZR00172.1"/>
    <property type="molecule type" value="Genomic_DNA"/>
</dbReference>
<organism evidence="2 3">
    <name type="scientific">Cereibacter sphaeroides</name>
    <name type="common">Rhodobacter sphaeroides</name>
    <dbReference type="NCBI Taxonomy" id="1063"/>
    <lineage>
        <taxon>Bacteria</taxon>
        <taxon>Pseudomonadati</taxon>
        <taxon>Pseudomonadota</taxon>
        <taxon>Alphaproteobacteria</taxon>
        <taxon>Rhodobacterales</taxon>
        <taxon>Paracoccaceae</taxon>
        <taxon>Cereibacter</taxon>
    </lineage>
</organism>
<accession>A0A2W5SAX7</accession>
<name>A0A2W5SAX7_CERSP</name>
<sequence>MHSTERTPDRQEARESLADVADRAATEAMAAGRTISSLVMDEIDRRGVSLAEGLDQISATLRHASAGQDQKSQLVEQAADVIDDLSDRLRQGATQEIGGRLVQYARANPGVVILGALAAGLLAGRMLVADDTAEAEEDADDRLHREGAYERP</sequence>
<dbReference type="AlphaFoldDB" id="A0A2W5SAX7"/>
<comment type="caution">
    <text evidence="2">The sequence shown here is derived from an EMBL/GenBank/DDBJ whole genome shotgun (WGS) entry which is preliminary data.</text>
</comment>
<evidence type="ECO:0000313" key="2">
    <source>
        <dbReference type="EMBL" id="PZR00172.1"/>
    </source>
</evidence>
<gene>
    <name evidence="2" type="ORF">DI533_06110</name>
</gene>
<evidence type="ECO:0000313" key="3">
    <source>
        <dbReference type="Proteomes" id="UP000248975"/>
    </source>
</evidence>
<feature type="compositionally biased region" description="Basic and acidic residues" evidence="1">
    <location>
        <begin position="141"/>
        <end position="152"/>
    </location>
</feature>
<feature type="region of interest" description="Disordered" evidence="1">
    <location>
        <begin position="133"/>
        <end position="152"/>
    </location>
</feature>
<dbReference type="Proteomes" id="UP000248975">
    <property type="component" value="Unassembled WGS sequence"/>
</dbReference>
<evidence type="ECO:0000256" key="1">
    <source>
        <dbReference type="SAM" id="MobiDB-lite"/>
    </source>
</evidence>
<protein>
    <submittedName>
        <fullName evidence="2">Uncharacterized protein</fullName>
    </submittedName>
</protein>
<reference evidence="2 3" key="1">
    <citation type="submission" date="2017-08" db="EMBL/GenBank/DDBJ databases">
        <title>Infants hospitalized years apart are colonized by the same room-sourced microbial strains.</title>
        <authorList>
            <person name="Brooks B."/>
            <person name="Olm M.R."/>
            <person name="Firek B.A."/>
            <person name="Baker R."/>
            <person name="Thomas B.C."/>
            <person name="Morowitz M.J."/>
            <person name="Banfield J.F."/>
        </authorList>
    </citation>
    <scope>NUCLEOTIDE SEQUENCE [LARGE SCALE GENOMIC DNA]</scope>
    <source>
        <strain evidence="2">S2_003_000_R2_11</strain>
    </source>
</reference>